<dbReference type="InterPro" id="IPR011010">
    <property type="entry name" value="DNA_brk_join_enz"/>
</dbReference>
<proteinExistence type="predicted"/>
<evidence type="ECO:0000256" key="1">
    <source>
        <dbReference type="ARBA" id="ARBA00023172"/>
    </source>
</evidence>
<dbReference type="PANTHER" id="PTHR33435">
    <property type="entry name" value="PROTEIN CBG21870-RELATED"/>
    <property type="match status" value="1"/>
</dbReference>
<name>A0AAV5TDF1_9BILA</name>
<keyword evidence="1" id="KW-0233">DNA recombination</keyword>
<dbReference type="GO" id="GO:0003677">
    <property type="term" value="F:DNA binding"/>
    <property type="evidence" value="ECO:0007669"/>
    <property type="project" value="InterPro"/>
</dbReference>
<dbReference type="Proteomes" id="UP001432027">
    <property type="component" value="Unassembled WGS sequence"/>
</dbReference>
<dbReference type="GO" id="GO:0006310">
    <property type="term" value="P:DNA recombination"/>
    <property type="evidence" value="ECO:0007669"/>
    <property type="project" value="UniProtKB-KW"/>
</dbReference>
<reference evidence="2" key="1">
    <citation type="submission" date="2023-10" db="EMBL/GenBank/DDBJ databases">
        <title>Genome assembly of Pristionchus species.</title>
        <authorList>
            <person name="Yoshida K."/>
            <person name="Sommer R.J."/>
        </authorList>
    </citation>
    <scope>NUCLEOTIDE SEQUENCE</scope>
    <source>
        <strain evidence="2">RS0144</strain>
    </source>
</reference>
<accession>A0AAV5TDF1</accession>
<dbReference type="EMBL" id="BTSX01000004">
    <property type="protein sequence ID" value="GMS93213.1"/>
    <property type="molecule type" value="Genomic_DNA"/>
</dbReference>
<feature type="non-terminal residue" evidence="2">
    <location>
        <position position="1"/>
    </location>
</feature>
<gene>
    <name evidence="2" type="ORF">PENTCL1PPCAC_15388</name>
</gene>
<dbReference type="Gene3D" id="1.10.443.10">
    <property type="entry name" value="Intergrase catalytic core"/>
    <property type="match status" value="1"/>
</dbReference>
<dbReference type="InterPro" id="IPR013762">
    <property type="entry name" value="Integrase-like_cat_sf"/>
</dbReference>
<evidence type="ECO:0000313" key="3">
    <source>
        <dbReference type="Proteomes" id="UP001432027"/>
    </source>
</evidence>
<keyword evidence="3" id="KW-1185">Reference proteome</keyword>
<protein>
    <recommendedName>
        <fullName evidence="4">Tyr recombinase domain-containing protein</fullName>
    </recommendedName>
</protein>
<organism evidence="2 3">
    <name type="scientific">Pristionchus entomophagus</name>
    <dbReference type="NCBI Taxonomy" id="358040"/>
    <lineage>
        <taxon>Eukaryota</taxon>
        <taxon>Metazoa</taxon>
        <taxon>Ecdysozoa</taxon>
        <taxon>Nematoda</taxon>
        <taxon>Chromadorea</taxon>
        <taxon>Rhabditida</taxon>
        <taxon>Rhabditina</taxon>
        <taxon>Diplogasteromorpha</taxon>
        <taxon>Diplogasteroidea</taxon>
        <taxon>Neodiplogasteridae</taxon>
        <taxon>Pristionchus</taxon>
    </lineage>
</organism>
<dbReference type="AlphaFoldDB" id="A0AAV5TDF1"/>
<dbReference type="GO" id="GO:0015074">
    <property type="term" value="P:DNA integration"/>
    <property type="evidence" value="ECO:0007669"/>
    <property type="project" value="InterPro"/>
</dbReference>
<sequence>SKKGEHSQPSRPSPRLSPTLLTPHPPFWLIYCHISMIRLVESFPFPIMLPCDLHATSTALGASLSFSALLRVSELLSLRWDDLQWSSDLLKISRPLTSDTFRKDLTLLCSLAEIDRITPHQLRSGGAMESISSGVSIEAVQRRGR</sequence>
<dbReference type="PANTHER" id="PTHR33435:SF3">
    <property type="entry name" value="PROTEIN CBG21870"/>
    <property type="match status" value="1"/>
</dbReference>
<dbReference type="SUPFAM" id="SSF56349">
    <property type="entry name" value="DNA breaking-rejoining enzymes"/>
    <property type="match status" value="1"/>
</dbReference>
<evidence type="ECO:0008006" key="4">
    <source>
        <dbReference type="Google" id="ProtNLM"/>
    </source>
</evidence>
<feature type="non-terminal residue" evidence="2">
    <location>
        <position position="145"/>
    </location>
</feature>
<evidence type="ECO:0000313" key="2">
    <source>
        <dbReference type="EMBL" id="GMS93213.1"/>
    </source>
</evidence>
<comment type="caution">
    <text evidence="2">The sequence shown here is derived from an EMBL/GenBank/DDBJ whole genome shotgun (WGS) entry which is preliminary data.</text>
</comment>